<keyword evidence="2" id="KW-1185">Reference proteome</keyword>
<dbReference type="AlphaFoldDB" id="A0A8H7DXZ0"/>
<protein>
    <recommendedName>
        <fullName evidence="3">Protein kinase domain-containing protein</fullName>
    </recommendedName>
</protein>
<proteinExistence type="predicted"/>
<evidence type="ECO:0000313" key="1">
    <source>
        <dbReference type="EMBL" id="KAF7503454.1"/>
    </source>
</evidence>
<gene>
    <name evidence="1" type="ORF">GJ744_003746</name>
</gene>
<dbReference type="EMBL" id="JAACFV010000178">
    <property type="protein sequence ID" value="KAF7503454.1"/>
    <property type="molecule type" value="Genomic_DNA"/>
</dbReference>
<evidence type="ECO:0008006" key="3">
    <source>
        <dbReference type="Google" id="ProtNLM"/>
    </source>
</evidence>
<accession>A0A8H7DXZ0</accession>
<reference evidence="1" key="1">
    <citation type="submission" date="2020-02" db="EMBL/GenBank/DDBJ databases">
        <authorList>
            <person name="Palmer J.M."/>
        </authorList>
    </citation>
    <scope>NUCLEOTIDE SEQUENCE</scope>
    <source>
        <strain evidence="1">EPUS1.4</strain>
        <tissue evidence="1">Thallus</tissue>
    </source>
</reference>
<dbReference type="OrthoDB" id="1668230at2759"/>
<evidence type="ECO:0000313" key="2">
    <source>
        <dbReference type="Proteomes" id="UP000606974"/>
    </source>
</evidence>
<organism evidence="1 2">
    <name type="scientific">Endocarpon pusillum</name>
    <dbReference type="NCBI Taxonomy" id="364733"/>
    <lineage>
        <taxon>Eukaryota</taxon>
        <taxon>Fungi</taxon>
        <taxon>Dikarya</taxon>
        <taxon>Ascomycota</taxon>
        <taxon>Pezizomycotina</taxon>
        <taxon>Eurotiomycetes</taxon>
        <taxon>Chaetothyriomycetidae</taxon>
        <taxon>Verrucariales</taxon>
        <taxon>Verrucariaceae</taxon>
        <taxon>Endocarpon</taxon>
    </lineage>
</organism>
<dbReference type="Gene3D" id="1.10.510.10">
    <property type="entry name" value="Transferase(Phosphotransferase) domain 1"/>
    <property type="match status" value="1"/>
</dbReference>
<dbReference type="InterPro" id="IPR011009">
    <property type="entry name" value="Kinase-like_dom_sf"/>
</dbReference>
<sequence length="130" mass="14567">MGTEDTDYIWGPGSNQGDSRQVIRPWDFILRSDGSFDSLPVPNLKQNTSSGVYSAHYRIPPASIQAFDQQEQVKRQDRFAFGTLVYEIASGKKPLEGLSDEEVQQHYSNAEFLDDVSKLPPGLLITILSF</sequence>
<comment type="caution">
    <text evidence="1">The sequence shown here is derived from an EMBL/GenBank/DDBJ whole genome shotgun (WGS) entry which is preliminary data.</text>
</comment>
<name>A0A8H7DXZ0_9EURO</name>
<dbReference type="Proteomes" id="UP000606974">
    <property type="component" value="Unassembled WGS sequence"/>
</dbReference>
<dbReference type="SUPFAM" id="SSF56112">
    <property type="entry name" value="Protein kinase-like (PK-like)"/>
    <property type="match status" value="1"/>
</dbReference>